<comment type="caution">
    <text evidence="3">The sequence shown here is derived from an EMBL/GenBank/DDBJ whole genome shotgun (WGS) entry which is preliminary data.</text>
</comment>
<evidence type="ECO:0000313" key="4">
    <source>
        <dbReference type="Proteomes" id="UP000294881"/>
    </source>
</evidence>
<dbReference type="Pfam" id="PF00196">
    <property type="entry name" value="GerE"/>
    <property type="match status" value="1"/>
</dbReference>
<keyword evidence="4" id="KW-1185">Reference proteome</keyword>
<dbReference type="SUPFAM" id="SSF46894">
    <property type="entry name" value="C-terminal effector domain of the bipartite response regulators"/>
    <property type="match status" value="1"/>
</dbReference>
<dbReference type="OrthoDB" id="7272316at2"/>
<proteinExistence type="predicted"/>
<reference evidence="3 4" key="1">
    <citation type="submission" date="2019-03" db="EMBL/GenBank/DDBJ databases">
        <title>Genomic Encyclopedia of Type Strains, Phase IV (KMG-IV): sequencing the most valuable type-strain genomes for metagenomic binning, comparative biology and taxonomic classification.</title>
        <authorList>
            <person name="Goeker M."/>
        </authorList>
    </citation>
    <scope>NUCLEOTIDE SEQUENCE [LARGE SCALE GENOMIC DNA]</scope>
    <source>
        <strain evidence="3 4">DSM 22958</strain>
    </source>
</reference>
<accession>A0A4R2GS21</accession>
<dbReference type="Gene3D" id="3.40.50.2300">
    <property type="match status" value="1"/>
</dbReference>
<dbReference type="PROSITE" id="PS50043">
    <property type="entry name" value="HTH_LUXR_2"/>
    <property type="match status" value="1"/>
</dbReference>
<dbReference type="AlphaFoldDB" id="A0A4R2GS21"/>
<dbReference type="Proteomes" id="UP000294881">
    <property type="component" value="Unassembled WGS sequence"/>
</dbReference>
<dbReference type="GO" id="GO:0006355">
    <property type="term" value="P:regulation of DNA-templated transcription"/>
    <property type="evidence" value="ECO:0007669"/>
    <property type="project" value="InterPro"/>
</dbReference>
<dbReference type="EMBL" id="SLWL01000007">
    <property type="protein sequence ID" value="TCO12989.1"/>
    <property type="molecule type" value="Genomic_DNA"/>
</dbReference>
<evidence type="ECO:0000313" key="3">
    <source>
        <dbReference type="EMBL" id="TCO12989.1"/>
    </source>
</evidence>
<dbReference type="SMART" id="SM00421">
    <property type="entry name" value="HTH_LUXR"/>
    <property type="match status" value="1"/>
</dbReference>
<sequence length="269" mass="28663">MTETAAMIDNRKRSHLENGWSTALRADAGRYRGHDGSSGPRVDEDADSSAGAPCTVVIEPRIFFRDCVLASLENVAPATRFLAFGSVEEWAQSDAVLETDLVVLWRAADDVSPGSVEDIGKQVTTVRGASAEAPLALMSNHEDLDFVQKVMDAGANAFIPTSLGLKATIRVFDLVRAGGAFIPASCLASAARPHAAQAPGSAELAGLFSPKQLAVARALRKGMPNKLIAYELNMCESTVKVHVRTIMKKLKARNRTEVAFLTQSLGTPG</sequence>
<feature type="domain" description="HTH luxR-type" evidence="2">
    <location>
        <begin position="201"/>
        <end position="266"/>
    </location>
</feature>
<dbReference type="GO" id="GO:0003677">
    <property type="term" value="F:DNA binding"/>
    <property type="evidence" value="ECO:0007669"/>
    <property type="project" value="UniProtKB-KW"/>
</dbReference>
<evidence type="ECO:0000259" key="2">
    <source>
        <dbReference type="PROSITE" id="PS50043"/>
    </source>
</evidence>
<dbReference type="RefSeq" id="WP_132006559.1">
    <property type="nucleotide sequence ID" value="NZ_JBHUNN010000001.1"/>
</dbReference>
<dbReference type="InterPro" id="IPR016032">
    <property type="entry name" value="Sig_transdc_resp-reg_C-effctor"/>
</dbReference>
<feature type="region of interest" description="Disordered" evidence="1">
    <location>
        <begin position="29"/>
        <end position="49"/>
    </location>
</feature>
<keyword evidence="3" id="KW-0238">DNA-binding</keyword>
<gene>
    <name evidence="3" type="ORF">EV666_10715</name>
</gene>
<dbReference type="PANTHER" id="PTHR45566">
    <property type="entry name" value="HTH-TYPE TRANSCRIPTIONAL REGULATOR YHJB-RELATED"/>
    <property type="match status" value="1"/>
</dbReference>
<dbReference type="InterPro" id="IPR051015">
    <property type="entry name" value="EvgA-like"/>
</dbReference>
<dbReference type="CDD" id="cd06170">
    <property type="entry name" value="LuxR_C_like"/>
    <property type="match status" value="1"/>
</dbReference>
<evidence type="ECO:0000256" key="1">
    <source>
        <dbReference type="SAM" id="MobiDB-lite"/>
    </source>
</evidence>
<dbReference type="InterPro" id="IPR000792">
    <property type="entry name" value="Tscrpt_reg_LuxR_C"/>
</dbReference>
<dbReference type="PANTHER" id="PTHR45566:SF1">
    <property type="entry name" value="HTH-TYPE TRANSCRIPTIONAL REGULATOR YHJB-RELATED"/>
    <property type="match status" value="1"/>
</dbReference>
<name>A0A4R2GS21_9HYPH</name>
<protein>
    <submittedName>
        <fullName evidence="3">DNA-binding NarL/FixJ family response regulator</fullName>
    </submittedName>
</protein>
<organism evidence="3 4">
    <name type="scientific">Camelimonas lactis</name>
    <dbReference type="NCBI Taxonomy" id="659006"/>
    <lineage>
        <taxon>Bacteria</taxon>
        <taxon>Pseudomonadati</taxon>
        <taxon>Pseudomonadota</taxon>
        <taxon>Alphaproteobacteria</taxon>
        <taxon>Hyphomicrobiales</taxon>
        <taxon>Chelatococcaceae</taxon>
        <taxon>Camelimonas</taxon>
    </lineage>
</organism>
<dbReference type="PRINTS" id="PR00038">
    <property type="entry name" value="HTHLUXR"/>
</dbReference>